<keyword evidence="6" id="KW-1185">Reference proteome</keyword>
<dbReference type="Proteomes" id="UP000185221">
    <property type="component" value="Unassembled WGS sequence"/>
</dbReference>
<proteinExistence type="inferred from homology"/>
<dbReference type="Gene3D" id="3.90.1510.10">
    <property type="entry name" value="Glycerate kinase, domain 2"/>
    <property type="match status" value="1"/>
</dbReference>
<protein>
    <submittedName>
        <fullName evidence="5">Glycerate kinase</fullName>
    </submittedName>
</protein>
<accession>A0A1N6E0R5</accession>
<evidence type="ECO:0000256" key="2">
    <source>
        <dbReference type="ARBA" id="ARBA00022679"/>
    </source>
</evidence>
<name>A0A1N6E0R5_9BACT</name>
<dbReference type="GO" id="GO:0008887">
    <property type="term" value="F:glycerate kinase activity"/>
    <property type="evidence" value="ECO:0007669"/>
    <property type="project" value="UniProtKB-UniRule"/>
</dbReference>
<dbReference type="Gene3D" id="3.40.50.10350">
    <property type="entry name" value="Glycerate kinase, domain 1"/>
    <property type="match status" value="1"/>
</dbReference>
<dbReference type="OrthoDB" id="9774290at2"/>
<evidence type="ECO:0000256" key="4">
    <source>
        <dbReference type="PIRNR" id="PIRNR006078"/>
    </source>
</evidence>
<dbReference type="SUPFAM" id="SSF110738">
    <property type="entry name" value="Glycerate kinase I"/>
    <property type="match status" value="1"/>
</dbReference>
<sequence length="363" mass="38981">MNVLIAPNAFKGTLSAIEAGEIIASSIRSRHPNASVQMIPIGDGGDGTCQLLGFSLGLTPVSYFCLNAVGKPVLGTYYQEGIKAYIDVSTYSGLGQLPANELDIKVSSTYGTGQVIQHAISNGAKEIILGLGGSATIDLGIGILQALGIQFLDANGRSLVPFSKDFLFRIKHIQKSPKTPKVGFTCLCDVKNRFGGADGAIPVFGPQKGLKREDISHFENQCAVLLGMMYSKSNLSFQDKPGFGAAGGIAAGLSGFFETKIETGATYFFHQIGLEKKLEKADFVITGEGRYDEQSKSGKACFELMKLAQKYNKPIFLITSGEEAMNAGFTSVYQLPDLDFRKSDFRETAKKHLEKVSGSIELI</sequence>
<dbReference type="AlphaFoldDB" id="A0A1N6E0R5"/>
<gene>
    <name evidence="5" type="ORF">SAMN05444394_1595</name>
</gene>
<dbReference type="InterPro" id="IPR018193">
    <property type="entry name" value="Glyc_kinase_flavodox-like_fold"/>
</dbReference>
<dbReference type="InterPro" id="IPR004381">
    <property type="entry name" value="Glycerate_kinase"/>
</dbReference>
<dbReference type="NCBIfam" id="TIGR00045">
    <property type="entry name" value="glycerate kinase"/>
    <property type="match status" value="1"/>
</dbReference>
<comment type="similarity">
    <text evidence="1 4">Belongs to the glycerate kinase type-1 family.</text>
</comment>
<evidence type="ECO:0000256" key="1">
    <source>
        <dbReference type="ARBA" id="ARBA00006284"/>
    </source>
</evidence>
<dbReference type="GO" id="GO:0031388">
    <property type="term" value="P:organic acid phosphorylation"/>
    <property type="evidence" value="ECO:0007669"/>
    <property type="project" value="UniProtKB-UniRule"/>
</dbReference>
<reference evidence="6" key="1">
    <citation type="submission" date="2016-11" db="EMBL/GenBank/DDBJ databases">
        <authorList>
            <person name="Varghese N."/>
            <person name="Submissions S."/>
        </authorList>
    </citation>
    <scope>NUCLEOTIDE SEQUENCE [LARGE SCALE GENOMIC DNA]</scope>
    <source>
        <strain evidence="6">DSM 15292</strain>
    </source>
</reference>
<dbReference type="STRING" id="226505.SAMN05444394_1595"/>
<dbReference type="PANTHER" id="PTHR21599:SF0">
    <property type="entry name" value="GLYCERATE KINASE"/>
    <property type="match status" value="1"/>
</dbReference>
<organism evidence="5 6">
    <name type="scientific">Algoriphagus halophilus</name>
    <dbReference type="NCBI Taxonomy" id="226505"/>
    <lineage>
        <taxon>Bacteria</taxon>
        <taxon>Pseudomonadati</taxon>
        <taxon>Bacteroidota</taxon>
        <taxon>Cytophagia</taxon>
        <taxon>Cytophagales</taxon>
        <taxon>Cyclobacteriaceae</taxon>
        <taxon>Algoriphagus</taxon>
    </lineage>
</organism>
<keyword evidence="3 4" id="KW-0418">Kinase</keyword>
<dbReference type="EMBL" id="FSRC01000001">
    <property type="protein sequence ID" value="SIN76581.1"/>
    <property type="molecule type" value="Genomic_DNA"/>
</dbReference>
<dbReference type="RefSeq" id="WP_074224304.1">
    <property type="nucleotide sequence ID" value="NZ_FSRC01000001.1"/>
</dbReference>
<evidence type="ECO:0000313" key="6">
    <source>
        <dbReference type="Proteomes" id="UP000185221"/>
    </source>
</evidence>
<dbReference type="PANTHER" id="PTHR21599">
    <property type="entry name" value="GLYCERATE KINASE"/>
    <property type="match status" value="1"/>
</dbReference>
<keyword evidence="2 4" id="KW-0808">Transferase</keyword>
<dbReference type="PIRSF" id="PIRSF006078">
    <property type="entry name" value="GlxK"/>
    <property type="match status" value="1"/>
</dbReference>
<dbReference type="InterPro" id="IPR018197">
    <property type="entry name" value="Glycerate_kinase_RE-like"/>
</dbReference>
<evidence type="ECO:0000313" key="5">
    <source>
        <dbReference type="EMBL" id="SIN76581.1"/>
    </source>
</evidence>
<dbReference type="Pfam" id="PF02595">
    <property type="entry name" value="Gly_kinase"/>
    <property type="match status" value="1"/>
</dbReference>
<dbReference type="InterPro" id="IPR036129">
    <property type="entry name" value="Glycerate_kinase_sf"/>
</dbReference>
<evidence type="ECO:0000256" key="3">
    <source>
        <dbReference type="ARBA" id="ARBA00022777"/>
    </source>
</evidence>